<dbReference type="GO" id="GO:0043248">
    <property type="term" value="P:proteasome assembly"/>
    <property type="evidence" value="ECO:0007669"/>
    <property type="project" value="TreeGrafter"/>
</dbReference>
<protein>
    <recommendedName>
        <fullName evidence="3">Casein kinase II beta 2 subunit</fullName>
    </recommendedName>
</protein>
<sequence length="452" mass="49636">MAPTVAHLHKLVAKNAKVFKAAWNHTARLIQNQLPPSLRPTQAELQPVLARNAPRQPIHPTAFFKQSKGRWYTTHSTINAAVRRFTTSSARSSGVKYDRSSFPKSRIGTAVNGLAGRAPFASTLRPNLTGGTLNRTAGGYALGSGRAGSARYFSHTPAAPAQVIQNVSQAVRAFLISGQKAQFDGVNPATGEKRYKSMTALQDQVNRKMSCFPKATPGSYIAFGINPTVTALTPLGAVSGYSHFAQEKETLNSEGLLDMLSVDFSRALRELSTVLNDLKRLSGLGDLPITYHSSTLRVHFPGCDAETVEKICNELGVQRGVVCQDEDFDDFVGTEIALLFPFAPSATPSESSFFAKSVSGRQEQIDWRHMLSPEHVSTPEEYSTYSEDGLDFEDLGDNNLWLSSPSGYESLHESELEDFTTFHETPNHHTPLEYQGIEGIYRFMEQCESSPR</sequence>
<dbReference type="Proteomes" id="UP000250140">
    <property type="component" value="Unassembled WGS sequence"/>
</dbReference>
<dbReference type="PANTHER" id="PTHR42342">
    <property type="entry name" value="STATIONARY PHASE PROTEIN 5"/>
    <property type="match status" value="1"/>
</dbReference>
<dbReference type="OrthoDB" id="5415241at2759"/>
<dbReference type="AlphaFoldDB" id="A0A8E2EUK3"/>
<dbReference type="GO" id="GO:0070628">
    <property type="term" value="F:proteasome binding"/>
    <property type="evidence" value="ECO:0007669"/>
    <property type="project" value="InterPro"/>
</dbReference>
<dbReference type="EMBL" id="KV750378">
    <property type="protein sequence ID" value="OCL05106.1"/>
    <property type="molecule type" value="Genomic_DNA"/>
</dbReference>
<proteinExistence type="predicted"/>
<name>A0A8E2EUK3_9PEZI</name>
<dbReference type="PANTHER" id="PTHR42342:SF1">
    <property type="entry name" value="STATIONARY PHASE PROTEIN 5"/>
    <property type="match status" value="1"/>
</dbReference>
<evidence type="ECO:0008006" key="3">
    <source>
        <dbReference type="Google" id="ProtNLM"/>
    </source>
</evidence>
<gene>
    <name evidence="1" type="ORF">AOQ84DRAFT_366912</name>
</gene>
<evidence type="ECO:0000313" key="2">
    <source>
        <dbReference type="Proteomes" id="UP000250140"/>
    </source>
</evidence>
<accession>A0A8E2EUK3</accession>
<organism evidence="1 2">
    <name type="scientific">Glonium stellatum</name>
    <dbReference type="NCBI Taxonomy" id="574774"/>
    <lineage>
        <taxon>Eukaryota</taxon>
        <taxon>Fungi</taxon>
        <taxon>Dikarya</taxon>
        <taxon>Ascomycota</taxon>
        <taxon>Pezizomycotina</taxon>
        <taxon>Dothideomycetes</taxon>
        <taxon>Pleosporomycetidae</taxon>
        <taxon>Gloniales</taxon>
        <taxon>Gloniaceae</taxon>
        <taxon>Glonium</taxon>
    </lineage>
</organism>
<evidence type="ECO:0000313" key="1">
    <source>
        <dbReference type="EMBL" id="OCL05106.1"/>
    </source>
</evidence>
<reference evidence="1 2" key="1">
    <citation type="journal article" date="2016" name="Nat. Commun.">
        <title>Ectomycorrhizal ecology is imprinted in the genome of the dominant symbiotic fungus Cenococcum geophilum.</title>
        <authorList>
            <consortium name="DOE Joint Genome Institute"/>
            <person name="Peter M."/>
            <person name="Kohler A."/>
            <person name="Ohm R.A."/>
            <person name="Kuo A."/>
            <person name="Krutzmann J."/>
            <person name="Morin E."/>
            <person name="Arend M."/>
            <person name="Barry K.W."/>
            <person name="Binder M."/>
            <person name="Choi C."/>
            <person name="Clum A."/>
            <person name="Copeland A."/>
            <person name="Grisel N."/>
            <person name="Haridas S."/>
            <person name="Kipfer T."/>
            <person name="LaButti K."/>
            <person name="Lindquist E."/>
            <person name="Lipzen A."/>
            <person name="Maire R."/>
            <person name="Meier B."/>
            <person name="Mihaltcheva S."/>
            <person name="Molinier V."/>
            <person name="Murat C."/>
            <person name="Poggeler S."/>
            <person name="Quandt C.A."/>
            <person name="Sperisen C."/>
            <person name="Tritt A."/>
            <person name="Tisserant E."/>
            <person name="Crous P.W."/>
            <person name="Henrissat B."/>
            <person name="Nehls U."/>
            <person name="Egli S."/>
            <person name="Spatafora J.W."/>
            <person name="Grigoriev I.V."/>
            <person name="Martin F.M."/>
        </authorList>
    </citation>
    <scope>NUCLEOTIDE SEQUENCE [LARGE SCALE GENOMIC DNA]</scope>
    <source>
        <strain evidence="1 2">CBS 207.34</strain>
    </source>
</reference>
<keyword evidence="2" id="KW-1185">Reference proteome</keyword>
<dbReference type="InterPro" id="IPR038816">
    <property type="entry name" value="Stationary_phase_5"/>
</dbReference>